<name>A0ABS5R596_9HYPH</name>
<accession>A0ABS5R596</accession>
<comment type="caution">
    <text evidence="1">The sequence shown here is derived from an EMBL/GenBank/DDBJ whole genome shotgun (WGS) entry which is preliminary data.</text>
</comment>
<organism evidence="1 2">
    <name type="scientific">Ancylobacter radicis</name>
    <dbReference type="NCBI Taxonomy" id="2836179"/>
    <lineage>
        <taxon>Bacteria</taxon>
        <taxon>Pseudomonadati</taxon>
        <taxon>Pseudomonadota</taxon>
        <taxon>Alphaproteobacteria</taxon>
        <taxon>Hyphomicrobiales</taxon>
        <taxon>Xanthobacteraceae</taxon>
        <taxon>Ancylobacter</taxon>
    </lineage>
</organism>
<reference evidence="1" key="1">
    <citation type="submission" date="2021-05" db="EMBL/GenBank/DDBJ databases">
        <authorList>
            <person name="Sun Q."/>
            <person name="Inoue M."/>
        </authorList>
    </citation>
    <scope>NUCLEOTIDE SEQUENCE</scope>
    <source>
        <strain evidence="1">VKM B-3255</strain>
    </source>
</reference>
<keyword evidence="2" id="KW-1185">Reference proteome</keyword>
<dbReference type="EMBL" id="JAHCQH010000015">
    <property type="protein sequence ID" value="MBS9476856.1"/>
    <property type="molecule type" value="Genomic_DNA"/>
</dbReference>
<sequence>MNVEQHVTALADLDGSQLRQRWEQEMGGPAPSVSPKMLRLALGYQLQAKAFGDLPGPARRKLAQLANGKSRSRPISAGMRLVREWHGITHVVTIDDHGAVHWNGREWKSLSAVACAITGQHWSGPAFFGLRKTVPS</sequence>
<dbReference type="Proteomes" id="UP001166585">
    <property type="component" value="Unassembled WGS sequence"/>
</dbReference>
<gene>
    <name evidence="1" type="ORF">KIP89_07030</name>
</gene>
<proteinExistence type="predicted"/>
<dbReference type="RefSeq" id="WP_213754698.1">
    <property type="nucleotide sequence ID" value="NZ_JAHCQH010000015.1"/>
</dbReference>
<protein>
    <submittedName>
        <fullName evidence="1">DUF2924 domain-containing protein</fullName>
    </submittedName>
</protein>
<dbReference type="InterPro" id="IPR021322">
    <property type="entry name" value="DUF2924"/>
</dbReference>
<dbReference type="Pfam" id="PF11149">
    <property type="entry name" value="DUF2924"/>
    <property type="match status" value="1"/>
</dbReference>
<evidence type="ECO:0000313" key="2">
    <source>
        <dbReference type="Proteomes" id="UP001166585"/>
    </source>
</evidence>
<evidence type="ECO:0000313" key="1">
    <source>
        <dbReference type="EMBL" id="MBS9476856.1"/>
    </source>
</evidence>